<dbReference type="CDD" id="cd06257">
    <property type="entry name" value="DnaJ"/>
    <property type="match status" value="1"/>
</dbReference>
<feature type="transmembrane region" description="Helical" evidence="7">
    <location>
        <begin position="102"/>
        <end position="127"/>
    </location>
</feature>
<evidence type="ECO:0000256" key="4">
    <source>
        <dbReference type="ARBA" id="ARBA00023186"/>
    </source>
</evidence>
<feature type="domain" description="J" evidence="8">
    <location>
        <begin position="21"/>
        <end position="83"/>
    </location>
</feature>
<gene>
    <name evidence="9" type="ORF">LPJ64_005732</name>
</gene>
<organism evidence="9 10">
    <name type="scientific">Coemansia asiatica</name>
    <dbReference type="NCBI Taxonomy" id="1052880"/>
    <lineage>
        <taxon>Eukaryota</taxon>
        <taxon>Fungi</taxon>
        <taxon>Fungi incertae sedis</taxon>
        <taxon>Zoopagomycota</taxon>
        <taxon>Kickxellomycotina</taxon>
        <taxon>Kickxellomycetes</taxon>
        <taxon>Kickxellales</taxon>
        <taxon>Kickxellaceae</taxon>
        <taxon>Coemansia</taxon>
    </lineage>
</organism>
<feature type="transmembrane region" description="Helical" evidence="7">
    <location>
        <begin position="470"/>
        <end position="494"/>
    </location>
</feature>
<dbReference type="InterPro" id="IPR001623">
    <property type="entry name" value="DnaJ_domain"/>
</dbReference>
<dbReference type="PROSITE" id="PS00636">
    <property type="entry name" value="DNAJ_1"/>
    <property type="match status" value="1"/>
</dbReference>
<evidence type="ECO:0000256" key="1">
    <source>
        <dbReference type="ARBA" id="ARBA00004635"/>
    </source>
</evidence>
<dbReference type="Pfam" id="PF00226">
    <property type="entry name" value="DnaJ"/>
    <property type="match status" value="1"/>
</dbReference>
<dbReference type="SMART" id="SM00271">
    <property type="entry name" value="DnaJ"/>
    <property type="match status" value="1"/>
</dbReference>
<keyword evidence="10" id="KW-1185">Reference proteome</keyword>
<sequence length="571" mass="63068">MPFSDSASEQTLNVDSQDTAGLYTVLGVTQDSTATEIKRAYRRLALQYHPDRNPGAGSEFVRIQYAYDVLSDERKRRIYDRYGEIGIQMAGRMGGELLDPQVTNLLSIFALLSALVSCLFIAFFALLAKRVDHVIEWSYKIVFIPLWVVDFAMVAGVVFVALARSQYWRASSDTAPDPDPNSNNNVDDDDDDGDDEEEYNAINDDDICDAGYQDCRTANSTGGYSGSLGSTAGRGSGTHRRGSNNTRPSYSSAESSVNSAGVSAIHPATDSTPLLSLTAAQSTERHRRRHNHRHRSRRSHLRTLKKLAESQLQALAKVAPTAYIILLVSFQMLLVLRLDGDIQWSIWHVAAPWLCIEGIHFVLLTLQFIAKLLQASERQAAASAGETAVLGLSVKRVAAIIVSNYWWLAIRLPQAILIISKVNGNTDISWFLVFVPLYVPLLWTAAALYLLPQQLRAMGDAELLQNERAIVFVCVTAFAIVSLFVYSFLALLIWKLSLPTTVRMVLVLIPVFVALSVVCCCCSCISFCLAYGMHATLDDEQAAQSPDAHRVRVRARAPVPANRRINVAQPQ</sequence>
<feature type="transmembrane region" description="Helical" evidence="7">
    <location>
        <begin position="428"/>
        <end position="450"/>
    </location>
</feature>
<evidence type="ECO:0000313" key="9">
    <source>
        <dbReference type="EMBL" id="KAJ1642420.1"/>
    </source>
</evidence>
<dbReference type="PROSITE" id="PS50076">
    <property type="entry name" value="DNAJ_2"/>
    <property type="match status" value="1"/>
</dbReference>
<feature type="region of interest" description="Disordered" evidence="6">
    <location>
        <begin position="223"/>
        <end position="301"/>
    </location>
</feature>
<evidence type="ECO:0000256" key="3">
    <source>
        <dbReference type="ARBA" id="ARBA00023139"/>
    </source>
</evidence>
<keyword evidence="2 7" id="KW-0472">Membrane</keyword>
<feature type="transmembrane region" description="Helical" evidence="7">
    <location>
        <begin position="314"/>
        <end position="334"/>
    </location>
</feature>
<feature type="compositionally biased region" description="Low complexity" evidence="6">
    <location>
        <begin position="171"/>
        <end position="185"/>
    </location>
</feature>
<dbReference type="PANTHER" id="PTHR44027:SF7">
    <property type="entry name" value="DNAJ HOMOLOG SUBFAMILY C MEMBER 5 HOMOLOG"/>
    <property type="match status" value="1"/>
</dbReference>
<dbReference type="Gene3D" id="1.10.287.110">
    <property type="entry name" value="DnaJ domain"/>
    <property type="match status" value="1"/>
</dbReference>
<feature type="compositionally biased region" description="Polar residues" evidence="6">
    <location>
        <begin position="269"/>
        <end position="282"/>
    </location>
</feature>
<dbReference type="Proteomes" id="UP001145021">
    <property type="component" value="Unassembled WGS sequence"/>
</dbReference>
<dbReference type="InterPro" id="IPR018253">
    <property type="entry name" value="DnaJ_domain_CS"/>
</dbReference>
<dbReference type="GO" id="GO:0005737">
    <property type="term" value="C:cytoplasm"/>
    <property type="evidence" value="ECO:0007669"/>
    <property type="project" value="UniProtKB-ARBA"/>
</dbReference>
<dbReference type="SUPFAM" id="SSF46565">
    <property type="entry name" value="Chaperone J-domain"/>
    <property type="match status" value="1"/>
</dbReference>
<proteinExistence type="predicted"/>
<dbReference type="EMBL" id="JANBOH010000404">
    <property type="protein sequence ID" value="KAJ1642420.1"/>
    <property type="molecule type" value="Genomic_DNA"/>
</dbReference>
<keyword evidence="3" id="KW-0564">Palmitate</keyword>
<protein>
    <recommendedName>
        <fullName evidence="8">J domain-containing protein</fullName>
    </recommendedName>
</protein>
<keyword evidence="5" id="KW-0449">Lipoprotein</keyword>
<feature type="transmembrane region" description="Helical" evidence="7">
    <location>
        <begin position="506"/>
        <end position="531"/>
    </location>
</feature>
<evidence type="ECO:0000256" key="7">
    <source>
        <dbReference type="SAM" id="Phobius"/>
    </source>
</evidence>
<feature type="region of interest" description="Disordered" evidence="6">
    <location>
        <begin position="171"/>
        <end position="199"/>
    </location>
</feature>
<comment type="subcellular location">
    <subcellularLocation>
        <location evidence="1">Membrane</location>
        <topology evidence="1">Lipid-anchor</topology>
    </subcellularLocation>
</comment>
<feature type="compositionally biased region" description="Basic residues" evidence="6">
    <location>
        <begin position="285"/>
        <end position="301"/>
    </location>
</feature>
<accession>A0A9W8CGP2</accession>
<dbReference type="PANTHER" id="PTHR44027">
    <property type="entry name" value="DNAJ HOMOLOG SUBFAMILY C MEMBER 5 HOMOLOG"/>
    <property type="match status" value="1"/>
</dbReference>
<comment type="caution">
    <text evidence="9">The sequence shown here is derived from an EMBL/GenBank/DDBJ whole genome shotgun (WGS) entry which is preliminary data.</text>
</comment>
<evidence type="ECO:0000259" key="8">
    <source>
        <dbReference type="PROSITE" id="PS50076"/>
    </source>
</evidence>
<evidence type="ECO:0000256" key="2">
    <source>
        <dbReference type="ARBA" id="ARBA00023136"/>
    </source>
</evidence>
<dbReference type="InterPro" id="IPR051434">
    <property type="entry name" value="DnaJ_C_subfamily_member5"/>
</dbReference>
<reference evidence="9" key="1">
    <citation type="submission" date="2022-07" db="EMBL/GenBank/DDBJ databases">
        <title>Phylogenomic reconstructions and comparative analyses of Kickxellomycotina fungi.</title>
        <authorList>
            <person name="Reynolds N.K."/>
            <person name="Stajich J.E."/>
            <person name="Barry K."/>
            <person name="Grigoriev I.V."/>
            <person name="Crous P."/>
            <person name="Smith M.E."/>
        </authorList>
    </citation>
    <scope>NUCLEOTIDE SEQUENCE</scope>
    <source>
        <strain evidence="9">NBRC 105413</strain>
    </source>
</reference>
<keyword evidence="7" id="KW-1133">Transmembrane helix</keyword>
<dbReference type="PRINTS" id="PR00625">
    <property type="entry name" value="JDOMAIN"/>
</dbReference>
<evidence type="ECO:0000256" key="5">
    <source>
        <dbReference type="ARBA" id="ARBA00023288"/>
    </source>
</evidence>
<evidence type="ECO:0000313" key="10">
    <source>
        <dbReference type="Proteomes" id="UP001145021"/>
    </source>
</evidence>
<keyword evidence="4" id="KW-0143">Chaperone</keyword>
<feature type="compositionally biased region" description="Acidic residues" evidence="6">
    <location>
        <begin position="186"/>
        <end position="199"/>
    </location>
</feature>
<feature type="transmembrane region" description="Helical" evidence="7">
    <location>
        <begin position="139"/>
        <end position="162"/>
    </location>
</feature>
<evidence type="ECO:0000256" key="6">
    <source>
        <dbReference type="SAM" id="MobiDB-lite"/>
    </source>
</evidence>
<dbReference type="InterPro" id="IPR019396">
    <property type="entry name" value="TM_Fragile-X-F-assoc"/>
</dbReference>
<feature type="compositionally biased region" description="Low complexity" evidence="6">
    <location>
        <begin position="249"/>
        <end position="264"/>
    </location>
</feature>
<dbReference type="InterPro" id="IPR036869">
    <property type="entry name" value="J_dom_sf"/>
</dbReference>
<feature type="transmembrane region" description="Helical" evidence="7">
    <location>
        <begin position="346"/>
        <end position="366"/>
    </location>
</feature>
<dbReference type="AlphaFoldDB" id="A0A9W8CGP2"/>
<dbReference type="GO" id="GO:0016020">
    <property type="term" value="C:membrane"/>
    <property type="evidence" value="ECO:0007669"/>
    <property type="project" value="UniProtKB-SubCell"/>
</dbReference>
<dbReference type="Pfam" id="PF10269">
    <property type="entry name" value="Tmemb_185A"/>
    <property type="match status" value="1"/>
</dbReference>
<name>A0A9W8CGP2_9FUNG</name>
<feature type="transmembrane region" description="Helical" evidence="7">
    <location>
        <begin position="387"/>
        <end position="408"/>
    </location>
</feature>
<keyword evidence="7" id="KW-0812">Transmembrane</keyword>